<dbReference type="EMBL" id="FMZA01000021">
    <property type="protein sequence ID" value="SDC91595.1"/>
    <property type="molecule type" value="Genomic_DNA"/>
</dbReference>
<feature type="non-terminal residue" evidence="1">
    <location>
        <position position="65"/>
    </location>
</feature>
<accession>A0A1G6QIX8</accession>
<dbReference type="STRING" id="1236220.SAMN04488112_12166"/>
<organism evidence="1 2">
    <name type="scientific">Melghirimyces thermohalophilus</name>
    <dbReference type="NCBI Taxonomy" id="1236220"/>
    <lineage>
        <taxon>Bacteria</taxon>
        <taxon>Bacillati</taxon>
        <taxon>Bacillota</taxon>
        <taxon>Bacilli</taxon>
        <taxon>Bacillales</taxon>
        <taxon>Thermoactinomycetaceae</taxon>
        <taxon>Melghirimyces</taxon>
    </lineage>
</organism>
<evidence type="ECO:0000313" key="2">
    <source>
        <dbReference type="Proteomes" id="UP000199387"/>
    </source>
</evidence>
<dbReference type="AlphaFoldDB" id="A0A1G6QIX8"/>
<name>A0A1G6QIX8_9BACL</name>
<evidence type="ECO:0000313" key="1">
    <source>
        <dbReference type="EMBL" id="SDC91595.1"/>
    </source>
</evidence>
<dbReference type="Proteomes" id="UP000199387">
    <property type="component" value="Unassembled WGS sequence"/>
</dbReference>
<sequence length="65" mass="7507">MTGGFSGCRESFDSLFFLGNPFHCFPPFIRLKKNGMGVLRSNKEKQNELEFVCIEELVPEDHLLR</sequence>
<protein>
    <submittedName>
        <fullName evidence="1">Uncharacterized protein</fullName>
    </submittedName>
</protein>
<proteinExistence type="predicted"/>
<keyword evidence="2" id="KW-1185">Reference proteome</keyword>
<reference evidence="1 2" key="1">
    <citation type="submission" date="2016-10" db="EMBL/GenBank/DDBJ databases">
        <authorList>
            <person name="de Groot N.N."/>
        </authorList>
    </citation>
    <scope>NUCLEOTIDE SEQUENCE [LARGE SCALE GENOMIC DNA]</scope>
    <source>
        <strain evidence="1 2">DSM 45514</strain>
    </source>
</reference>
<gene>
    <name evidence="1" type="ORF">SAMN04488112_12166</name>
</gene>